<evidence type="ECO:0000256" key="4">
    <source>
        <dbReference type="ARBA" id="ARBA00022989"/>
    </source>
</evidence>
<comment type="subcellular location">
    <subcellularLocation>
        <location evidence="1">Cell membrane</location>
        <topology evidence="1">Multi-pass membrane protein</topology>
    </subcellularLocation>
</comment>
<dbReference type="PANTHER" id="PTHR43129:SF1">
    <property type="entry name" value="FOSMIDOMYCIN RESISTANCE PROTEIN"/>
    <property type="match status" value="1"/>
</dbReference>
<feature type="transmembrane region" description="Helical" evidence="6">
    <location>
        <begin position="90"/>
        <end position="107"/>
    </location>
</feature>
<feature type="transmembrane region" description="Helical" evidence="6">
    <location>
        <begin position="113"/>
        <end position="130"/>
    </location>
</feature>
<evidence type="ECO:0000313" key="9">
    <source>
        <dbReference type="Proteomes" id="UP000561326"/>
    </source>
</evidence>
<feature type="transmembrane region" description="Helical" evidence="6">
    <location>
        <begin position="180"/>
        <end position="201"/>
    </location>
</feature>
<dbReference type="Proteomes" id="UP000561326">
    <property type="component" value="Unassembled WGS sequence"/>
</dbReference>
<dbReference type="RefSeq" id="WP_168974542.1">
    <property type="nucleotide sequence ID" value="NZ_JABAGO010000003.1"/>
</dbReference>
<name>A0A848CSQ7_ANEAE</name>
<feature type="transmembrane region" description="Helical" evidence="6">
    <location>
        <begin position="151"/>
        <end position="174"/>
    </location>
</feature>
<dbReference type="Pfam" id="PF07690">
    <property type="entry name" value="MFS_1"/>
    <property type="match status" value="1"/>
</dbReference>
<keyword evidence="2" id="KW-0813">Transport</keyword>
<evidence type="ECO:0000256" key="5">
    <source>
        <dbReference type="ARBA" id="ARBA00023136"/>
    </source>
</evidence>
<feature type="transmembrane region" description="Helical" evidence="6">
    <location>
        <begin position="62"/>
        <end position="83"/>
    </location>
</feature>
<dbReference type="EMBL" id="JABAGO010000003">
    <property type="protein sequence ID" value="NME97379.1"/>
    <property type="molecule type" value="Genomic_DNA"/>
</dbReference>
<evidence type="ECO:0000256" key="3">
    <source>
        <dbReference type="ARBA" id="ARBA00022692"/>
    </source>
</evidence>
<feature type="transmembrane region" description="Helical" evidence="6">
    <location>
        <begin position="261"/>
        <end position="277"/>
    </location>
</feature>
<dbReference type="GO" id="GO:0005886">
    <property type="term" value="C:plasma membrane"/>
    <property type="evidence" value="ECO:0007669"/>
    <property type="project" value="UniProtKB-SubCell"/>
</dbReference>
<keyword evidence="4 6" id="KW-1133">Transmembrane helix</keyword>
<gene>
    <name evidence="8" type="ORF">HF838_03810</name>
</gene>
<feature type="transmembrane region" description="Helical" evidence="6">
    <location>
        <begin position="345"/>
        <end position="363"/>
    </location>
</feature>
<feature type="transmembrane region" description="Helical" evidence="6">
    <location>
        <begin position="375"/>
        <end position="394"/>
    </location>
</feature>
<feature type="transmembrane region" description="Helical" evidence="6">
    <location>
        <begin position="313"/>
        <end position="333"/>
    </location>
</feature>
<sequence length="400" mass="43410">MGAIPSKLVQRQSGEKSFTKLKKSVVYTIGGSHLLNDMMTVGIVPALLPIYKQVFNLNYTQAGLIVLVSYLTSSVMQPLFGYLTDKKPKPWALPLGVLLTGFGLSLTGYVTNYYFLLLAVAISGLGSGIFHPESNRCVFLASNSQRGQAQAVYQVGGNLGQALGALLIPLFLLSSGLKSMWVFFLLGILSFVMTIWMIPWYKEQLGHSMKLKKTLEGKSYPIAMLLLLIVVILRSWVQIGVAGFLPFYGQVKGISLHQAEIYVFLFLGAGAIGTYIGGQISDRLSRKSILLWSMVASIPFSILVPMVDGIMLPIVLFIFGFTILSSFAVGVVYAQMLMPNKISMVSGLMIGFGVGAGGIGATFMGAISDHYGVDVVMHLFSIFIVVAVLFTLCIPSDRKL</sequence>
<dbReference type="InterPro" id="IPR036259">
    <property type="entry name" value="MFS_trans_sf"/>
</dbReference>
<dbReference type="Gene3D" id="1.20.1250.20">
    <property type="entry name" value="MFS general substrate transporter like domains"/>
    <property type="match status" value="2"/>
</dbReference>
<evidence type="ECO:0000256" key="2">
    <source>
        <dbReference type="ARBA" id="ARBA00022448"/>
    </source>
</evidence>
<feature type="transmembrane region" description="Helical" evidence="6">
    <location>
        <begin position="25"/>
        <end position="50"/>
    </location>
</feature>
<dbReference type="InterPro" id="IPR020846">
    <property type="entry name" value="MFS_dom"/>
</dbReference>
<feature type="transmembrane region" description="Helical" evidence="6">
    <location>
        <begin position="222"/>
        <end position="249"/>
    </location>
</feature>
<dbReference type="SUPFAM" id="SSF103473">
    <property type="entry name" value="MFS general substrate transporter"/>
    <property type="match status" value="1"/>
</dbReference>
<comment type="caution">
    <text evidence="8">The sequence shown here is derived from an EMBL/GenBank/DDBJ whole genome shotgun (WGS) entry which is preliminary data.</text>
</comment>
<protein>
    <submittedName>
        <fullName evidence="8">MFS transporter</fullName>
    </submittedName>
</protein>
<evidence type="ECO:0000256" key="6">
    <source>
        <dbReference type="SAM" id="Phobius"/>
    </source>
</evidence>
<keyword evidence="3 6" id="KW-0812">Transmembrane</keyword>
<reference evidence="8 9" key="1">
    <citation type="submission" date="2020-04" db="EMBL/GenBank/DDBJ databases">
        <authorList>
            <person name="Hitch T.C.A."/>
            <person name="Wylensek D."/>
            <person name="Clavel T."/>
        </authorList>
    </citation>
    <scope>NUCLEOTIDE SEQUENCE [LARGE SCALE GENOMIC DNA]</scope>
    <source>
        <strain evidence="8 9">WB01_D5_05</strain>
    </source>
</reference>
<evidence type="ECO:0000313" key="8">
    <source>
        <dbReference type="EMBL" id="NME97379.1"/>
    </source>
</evidence>
<dbReference type="CDD" id="cd17478">
    <property type="entry name" value="MFS_FsR"/>
    <property type="match status" value="1"/>
</dbReference>
<proteinExistence type="predicted"/>
<keyword evidence="5 6" id="KW-0472">Membrane</keyword>
<organism evidence="8 9">
    <name type="scientific">Aneurinibacillus aneurinilyticus</name>
    <name type="common">Bacillus aneurinolyticus</name>
    <dbReference type="NCBI Taxonomy" id="1391"/>
    <lineage>
        <taxon>Bacteria</taxon>
        <taxon>Bacillati</taxon>
        <taxon>Bacillota</taxon>
        <taxon>Bacilli</taxon>
        <taxon>Bacillales</taxon>
        <taxon>Paenibacillaceae</taxon>
        <taxon>Aneurinibacillus group</taxon>
        <taxon>Aneurinibacillus</taxon>
    </lineage>
</organism>
<dbReference type="GO" id="GO:0022857">
    <property type="term" value="F:transmembrane transporter activity"/>
    <property type="evidence" value="ECO:0007669"/>
    <property type="project" value="InterPro"/>
</dbReference>
<accession>A0A848CSQ7</accession>
<dbReference type="PROSITE" id="PS50850">
    <property type="entry name" value="MFS"/>
    <property type="match status" value="1"/>
</dbReference>
<feature type="transmembrane region" description="Helical" evidence="6">
    <location>
        <begin position="289"/>
        <end position="307"/>
    </location>
</feature>
<dbReference type="PANTHER" id="PTHR43129">
    <property type="entry name" value="FOSMIDOMYCIN RESISTANCE PROTEIN"/>
    <property type="match status" value="1"/>
</dbReference>
<feature type="domain" description="Major facilitator superfamily (MFS) profile" evidence="7">
    <location>
        <begin position="25"/>
        <end position="399"/>
    </location>
</feature>
<evidence type="ECO:0000256" key="1">
    <source>
        <dbReference type="ARBA" id="ARBA00004651"/>
    </source>
</evidence>
<dbReference type="AlphaFoldDB" id="A0A848CSQ7"/>
<evidence type="ECO:0000259" key="7">
    <source>
        <dbReference type="PROSITE" id="PS50850"/>
    </source>
</evidence>
<dbReference type="InterPro" id="IPR011701">
    <property type="entry name" value="MFS"/>
</dbReference>